<evidence type="ECO:0000259" key="6">
    <source>
        <dbReference type="Pfam" id="PF16889"/>
    </source>
</evidence>
<dbReference type="EMBL" id="JALJYF010000002">
    <property type="protein sequence ID" value="MCP1727880.1"/>
    <property type="molecule type" value="Genomic_DNA"/>
</dbReference>
<dbReference type="InterPro" id="IPR008929">
    <property type="entry name" value="Chondroitin_lyas"/>
</dbReference>
<keyword evidence="4" id="KW-0456">Lyase</keyword>
<dbReference type="SUPFAM" id="SSF48230">
    <property type="entry name" value="Chondroitin AC/alginate lyase"/>
    <property type="match status" value="1"/>
</dbReference>
<protein>
    <recommendedName>
        <fullName evidence="9">Heparinase II/III-like protein</fullName>
    </recommendedName>
</protein>
<gene>
    <name evidence="7" type="ORF">J2T60_001880</name>
</gene>
<dbReference type="RefSeq" id="WP_253448869.1">
    <property type="nucleotide sequence ID" value="NZ_JALJYF010000002.1"/>
</dbReference>
<evidence type="ECO:0008006" key="9">
    <source>
        <dbReference type="Google" id="ProtNLM"/>
    </source>
</evidence>
<dbReference type="Gene3D" id="2.70.98.70">
    <property type="match status" value="1"/>
</dbReference>
<feature type="domain" description="Heparinase II/III-like C-terminal" evidence="5">
    <location>
        <begin position="321"/>
        <end position="531"/>
    </location>
</feature>
<dbReference type="Pfam" id="PF16889">
    <property type="entry name" value="Hepar_II_III_N"/>
    <property type="match status" value="1"/>
</dbReference>
<keyword evidence="2" id="KW-0732">Signal</keyword>
<evidence type="ECO:0000256" key="1">
    <source>
        <dbReference type="ARBA" id="ARBA00004418"/>
    </source>
</evidence>
<evidence type="ECO:0000259" key="5">
    <source>
        <dbReference type="Pfam" id="PF07940"/>
    </source>
</evidence>
<comment type="caution">
    <text evidence="7">The sequence shown here is derived from an EMBL/GenBank/DDBJ whole genome shotgun (WGS) entry which is preliminary data.</text>
</comment>
<evidence type="ECO:0000256" key="4">
    <source>
        <dbReference type="ARBA" id="ARBA00023239"/>
    </source>
</evidence>
<dbReference type="PANTHER" id="PTHR39210:SF1">
    <property type="entry name" value="HEPARIN-SULFATE LYASE"/>
    <property type="match status" value="1"/>
</dbReference>
<dbReference type="Pfam" id="PF07940">
    <property type="entry name" value="Hepar_II_III_C"/>
    <property type="match status" value="1"/>
</dbReference>
<proteinExistence type="predicted"/>
<dbReference type="Proteomes" id="UP001523550">
    <property type="component" value="Unassembled WGS sequence"/>
</dbReference>
<reference evidence="7 8" key="1">
    <citation type="submission" date="2022-03" db="EMBL/GenBank/DDBJ databases">
        <title>Genomic Encyclopedia of Type Strains, Phase III (KMG-III): the genomes of soil and plant-associated and newly described type strains.</title>
        <authorList>
            <person name="Whitman W."/>
        </authorList>
    </citation>
    <scope>NUCLEOTIDE SEQUENCE [LARGE SCALE GENOMIC DNA]</scope>
    <source>
        <strain evidence="7 8">BSker1</strain>
    </source>
</reference>
<dbReference type="InterPro" id="IPR012480">
    <property type="entry name" value="Hepar_II_III_C"/>
</dbReference>
<keyword evidence="3" id="KW-0574">Periplasm</keyword>
<evidence type="ECO:0000256" key="2">
    <source>
        <dbReference type="ARBA" id="ARBA00022729"/>
    </source>
</evidence>
<comment type="subcellular location">
    <subcellularLocation>
        <location evidence="1">Periplasm</location>
    </subcellularLocation>
</comment>
<keyword evidence="8" id="KW-1185">Reference proteome</keyword>
<dbReference type="PANTHER" id="PTHR39210">
    <property type="entry name" value="HEPARIN-SULFATE LYASE"/>
    <property type="match status" value="1"/>
</dbReference>
<dbReference type="Gene3D" id="1.50.10.100">
    <property type="entry name" value="Chondroitin AC/alginate lyase"/>
    <property type="match status" value="1"/>
</dbReference>
<organism evidence="7 8">
    <name type="scientific">Natronospira proteinivora</name>
    <dbReference type="NCBI Taxonomy" id="1807133"/>
    <lineage>
        <taxon>Bacteria</taxon>
        <taxon>Pseudomonadati</taxon>
        <taxon>Pseudomonadota</taxon>
        <taxon>Gammaproteobacteria</taxon>
        <taxon>Natronospirales</taxon>
        <taxon>Natronospiraceae</taxon>
        <taxon>Natronospira</taxon>
    </lineage>
</organism>
<name>A0ABT1G982_9GAMM</name>
<evidence type="ECO:0000313" key="8">
    <source>
        <dbReference type="Proteomes" id="UP001523550"/>
    </source>
</evidence>
<evidence type="ECO:0000313" key="7">
    <source>
        <dbReference type="EMBL" id="MCP1727880.1"/>
    </source>
</evidence>
<sequence length="589" mass="67582">MDVMQPDTLPPLRHFEIAKIKDAAKELAQQDSEGFVAKGRKDLEPVPLDSPADWSIKPYKDRNWMFQFHAWRSLDSMLHILVNEPGRAREMAERIVAEVAAWHDHARSFMRSRWVWYDMSTGIRAQKIAFLLWAFRYYGYRDLLEQDFWPALIESHLAKLTDPKELNPGNHGLFQLNGLMALLWIYPDAGERDKRIDYTAHQLEALLHDQLGDLGVHREHSPHYHFFVIKVIEQVLDAPWWESADMSAIFDLVQRAHVAKYWMLDPNGYCVPMGDSGNPRIKLKSPETLLDWPHRENGKTVGALVDAYGVVRSRPNAKRGDRSLLFMQGGFFAKTHKHADCLSFVWQERGEDILVDPGKYGYNAGKARNYFKSTRAHNTVEVDGKTFSIESRYAHGNAMETVEPYGQGWLIRADQHRPERKIRHRRTVLYLPKRLLVVLDQLRSEGSAGRKYSSWWHLNPDHELTMLNDDQRLITGLRGERVCTVSFHAEGVEGEPTFTQARGQESPMLGWVSPAYLQTIPTTTFGYSVKGQEHDVLLATVFELRPKVPAKASRVENRKGKTRLVSGNAKRFSGDDSKVLDLSSILEGF</sequence>
<dbReference type="InterPro" id="IPR031680">
    <property type="entry name" value="Hepar_II_III_N"/>
</dbReference>
<evidence type="ECO:0000256" key="3">
    <source>
        <dbReference type="ARBA" id="ARBA00022764"/>
    </source>
</evidence>
<accession>A0ABT1G982</accession>
<feature type="domain" description="Heparin-sulfate lyase N-terminal" evidence="6">
    <location>
        <begin position="48"/>
        <end position="237"/>
    </location>
</feature>